<feature type="domain" description="HNH nuclease" evidence="1">
    <location>
        <begin position="227"/>
        <end position="276"/>
    </location>
</feature>
<accession>A0A1M7NE75</accession>
<keyword evidence="3" id="KW-1185">Reference proteome</keyword>
<evidence type="ECO:0000313" key="3">
    <source>
        <dbReference type="Proteomes" id="UP000184440"/>
    </source>
</evidence>
<dbReference type="RefSeq" id="WP_143175100.1">
    <property type="nucleotide sequence ID" value="NZ_FRCS01000002.1"/>
</dbReference>
<dbReference type="OrthoDB" id="4464809at2"/>
<dbReference type="EMBL" id="FRCS01000002">
    <property type="protein sequence ID" value="SHN02048.1"/>
    <property type="molecule type" value="Genomic_DNA"/>
</dbReference>
<proteinExistence type="predicted"/>
<protein>
    <submittedName>
        <fullName evidence="2">HNH endonuclease</fullName>
    </submittedName>
</protein>
<dbReference type="Proteomes" id="UP000184440">
    <property type="component" value="Unassembled WGS sequence"/>
</dbReference>
<keyword evidence="2" id="KW-0540">Nuclease</keyword>
<evidence type="ECO:0000259" key="1">
    <source>
        <dbReference type="Pfam" id="PF13391"/>
    </source>
</evidence>
<keyword evidence="2" id="KW-0255">Endonuclease</keyword>
<dbReference type="AlphaFoldDB" id="A0A1M7NE75"/>
<dbReference type="STRING" id="134849.SAMN05443668_102575"/>
<reference evidence="2 3" key="1">
    <citation type="submission" date="2016-11" db="EMBL/GenBank/DDBJ databases">
        <authorList>
            <person name="Jaros S."/>
            <person name="Januszkiewicz K."/>
            <person name="Wedrychowicz H."/>
        </authorList>
    </citation>
    <scope>NUCLEOTIDE SEQUENCE [LARGE SCALE GENOMIC DNA]</scope>
    <source>
        <strain evidence="2 3">DSM 46144</strain>
    </source>
</reference>
<dbReference type="InterPro" id="IPR003615">
    <property type="entry name" value="HNH_nuc"/>
</dbReference>
<dbReference type="GO" id="GO:0004519">
    <property type="term" value="F:endonuclease activity"/>
    <property type="evidence" value="ECO:0007669"/>
    <property type="project" value="UniProtKB-KW"/>
</dbReference>
<sequence length="336" mass="37434">MALGPGNESSIQFDKQQAWSCFSHGIEIDTPVWHSYGDVLGVKYAYDSQVANSRRVTDGDLLIIRDNETVFGFGYIDFIRNELRPKLMNRCPACKKGGPEPRKTLRPRYHCTHCKANFDEPDRISVEVTASEAHYSDTWTPISLAASDLEGVYLSHSRQNAIRPLDLAGLRDLLRRKSSMSALESLAVGQPPKAVELPGGHRVTKVRVRKGQSGFRQELLRMHGNVCAISGPQPREALQAAHLYLYADSGKHDTAGGLLLRADLHLLFDNWRIAVDPSTWTVEVDPALYHFPHLHAFQGAKLQVSPSQAPNPEYLQEHLASARARWAEEPNPNGVS</sequence>
<gene>
    <name evidence="2" type="ORF">SAMN05443668_102575</name>
</gene>
<dbReference type="Pfam" id="PF13391">
    <property type="entry name" value="HNH_2"/>
    <property type="match status" value="1"/>
</dbReference>
<evidence type="ECO:0000313" key="2">
    <source>
        <dbReference type="EMBL" id="SHN02048.1"/>
    </source>
</evidence>
<name>A0A1M7NE75_9ACTN</name>
<organism evidence="2 3">
    <name type="scientific">Cryptosporangium aurantiacum</name>
    <dbReference type="NCBI Taxonomy" id="134849"/>
    <lineage>
        <taxon>Bacteria</taxon>
        <taxon>Bacillati</taxon>
        <taxon>Actinomycetota</taxon>
        <taxon>Actinomycetes</taxon>
        <taxon>Cryptosporangiales</taxon>
        <taxon>Cryptosporangiaceae</taxon>
        <taxon>Cryptosporangium</taxon>
    </lineage>
</organism>
<keyword evidence="2" id="KW-0378">Hydrolase</keyword>